<organism evidence="1 2">
    <name type="scientific">Pluteus cervinus</name>
    <dbReference type="NCBI Taxonomy" id="181527"/>
    <lineage>
        <taxon>Eukaryota</taxon>
        <taxon>Fungi</taxon>
        <taxon>Dikarya</taxon>
        <taxon>Basidiomycota</taxon>
        <taxon>Agaricomycotina</taxon>
        <taxon>Agaricomycetes</taxon>
        <taxon>Agaricomycetidae</taxon>
        <taxon>Agaricales</taxon>
        <taxon>Pluteineae</taxon>
        <taxon>Pluteaceae</taxon>
        <taxon>Pluteus</taxon>
    </lineage>
</organism>
<accession>A0ACD3ABE0</accession>
<dbReference type="Proteomes" id="UP000308600">
    <property type="component" value="Unassembled WGS sequence"/>
</dbReference>
<evidence type="ECO:0000313" key="2">
    <source>
        <dbReference type="Proteomes" id="UP000308600"/>
    </source>
</evidence>
<protein>
    <submittedName>
        <fullName evidence="1">Uncharacterized protein</fullName>
    </submittedName>
</protein>
<feature type="non-terminal residue" evidence="1">
    <location>
        <position position="96"/>
    </location>
</feature>
<evidence type="ECO:0000313" key="1">
    <source>
        <dbReference type="EMBL" id="TFK62729.1"/>
    </source>
</evidence>
<gene>
    <name evidence="1" type="ORF">BDN72DRAFT_735468</name>
</gene>
<proteinExistence type="predicted"/>
<name>A0ACD3ABE0_9AGAR</name>
<sequence>MTNQVSEDLKNRIVHWYIEEGRTYRQIRDLSGCSLGLISKTLRNHYAFGVVNNPFSRRSGRPSMVTDDDIRYIISILKANPVLYLDEIQTRLAAVR</sequence>
<dbReference type="EMBL" id="ML208563">
    <property type="protein sequence ID" value="TFK62729.1"/>
    <property type="molecule type" value="Genomic_DNA"/>
</dbReference>
<keyword evidence="2" id="KW-1185">Reference proteome</keyword>
<reference evidence="1 2" key="1">
    <citation type="journal article" date="2019" name="Nat. Ecol. Evol.">
        <title>Megaphylogeny resolves global patterns of mushroom evolution.</title>
        <authorList>
            <person name="Varga T."/>
            <person name="Krizsan K."/>
            <person name="Foldi C."/>
            <person name="Dima B."/>
            <person name="Sanchez-Garcia M."/>
            <person name="Sanchez-Ramirez S."/>
            <person name="Szollosi G.J."/>
            <person name="Szarkandi J.G."/>
            <person name="Papp V."/>
            <person name="Albert L."/>
            <person name="Andreopoulos W."/>
            <person name="Angelini C."/>
            <person name="Antonin V."/>
            <person name="Barry K.W."/>
            <person name="Bougher N.L."/>
            <person name="Buchanan P."/>
            <person name="Buyck B."/>
            <person name="Bense V."/>
            <person name="Catcheside P."/>
            <person name="Chovatia M."/>
            <person name="Cooper J."/>
            <person name="Damon W."/>
            <person name="Desjardin D."/>
            <person name="Finy P."/>
            <person name="Geml J."/>
            <person name="Haridas S."/>
            <person name="Hughes K."/>
            <person name="Justo A."/>
            <person name="Karasinski D."/>
            <person name="Kautmanova I."/>
            <person name="Kiss B."/>
            <person name="Kocsube S."/>
            <person name="Kotiranta H."/>
            <person name="LaButti K.M."/>
            <person name="Lechner B.E."/>
            <person name="Liimatainen K."/>
            <person name="Lipzen A."/>
            <person name="Lukacs Z."/>
            <person name="Mihaltcheva S."/>
            <person name="Morgado L.N."/>
            <person name="Niskanen T."/>
            <person name="Noordeloos M.E."/>
            <person name="Ohm R.A."/>
            <person name="Ortiz-Santana B."/>
            <person name="Ovrebo C."/>
            <person name="Racz N."/>
            <person name="Riley R."/>
            <person name="Savchenko A."/>
            <person name="Shiryaev A."/>
            <person name="Soop K."/>
            <person name="Spirin V."/>
            <person name="Szebenyi C."/>
            <person name="Tomsovsky M."/>
            <person name="Tulloss R.E."/>
            <person name="Uehling J."/>
            <person name="Grigoriev I.V."/>
            <person name="Vagvolgyi C."/>
            <person name="Papp T."/>
            <person name="Martin F.M."/>
            <person name="Miettinen O."/>
            <person name="Hibbett D.S."/>
            <person name="Nagy L.G."/>
        </authorList>
    </citation>
    <scope>NUCLEOTIDE SEQUENCE [LARGE SCALE GENOMIC DNA]</scope>
    <source>
        <strain evidence="1 2">NL-1719</strain>
    </source>
</reference>